<dbReference type="HAMAP" id="MF_00100_B">
    <property type="entry name" value="IF_2_B"/>
    <property type="match status" value="1"/>
</dbReference>
<feature type="compositionally biased region" description="Basic residues" evidence="12">
    <location>
        <begin position="389"/>
        <end position="398"/>
    </location>
</feature>
<feature type="compositionally biased region" description="Low complexity" evidence="12">
    <location>
        <begin position="126"/>
        <end position="141"/>
    </location>
</feature>
<gene>
    <name evidence="10 14" type="primary">infB</name>
    <name evidence="14" type="ORF">JQS30_04885</name>
</gene>
<dbReference type="NCBIfam" id="TIGR00487">
    <property type="entry name" value="IF-2"/>
    <property type="match status" value="1"/>
</dbReference>
<dbReference type="InterPro" id="IPR000178">
    <property type="entry name" value="TF_IF2_bacterial-like"/>
</dbReference>
<evidence type="ECO:0000256" key="9">
    <source>
        <dbReference type="ARBA" id="ARBA00025162"/>
    </source>
</evidence>
<dbReference type="Pfam" id="PF04760">
    <property type="entry name" value="IF2_N"/>
    <property type="match status" value="1"/>
</dbReference>
<evidence type="ECO:0000256" key="5">
    <source>
        <dbReference type="ARBA" id="ARBA00022540"/>
    </source>
</evidence>
<name>A0A895XUP3_9ACTN</name>
<dbReference type="FunFam" id="2.40.30.10:FF:000007">
    <property type="entry name" value="Translation initiation factor IF-2"/>
    <property type="match status" value="1"/>
</dbReference>
<dbReference type="PANTHER" id="PTHR43381:SF5">
    <property type="entry name" value="TR-TYPE G DOMAIN-CONTAINING PROTEIN"/>
    <property type="match status" value="1"/>
</dbReference>
<dbReference type="GO" id="GO:0005829">
    <property type="term" value="C:cytosol"/>
    <property type="evidence" value="ECO:0007669"/>
    <property type="project" value="TreeGrafter"/>
</dbReference>
<feature type="compositionally biased region" description="Basic and acidic residues" evidence="12">
    <location>
        <begin position="60"/>
        <end position="70"/>
    </location>
</feature>
<evidence type="ECO:0000256" key="7">
    <source>
        <dbReference type="ARBA" id="ARBA00022917"/>
    </source>
</evidence>
<dbReference type="SUPFAM" id="SSF52156">
    <property type="entry name" value="Initiation factor IF2/eIF5b, domain 3"/>
    <property type="match status" value="1"/>
</dbReference>
<evidence type="ECO:0000313" key="15">
    <source>
        <dbReference type="Proteomes" id="UP000662939"/>
    </source>
</evidence>
<evidence type="ECO:0000313" key="14">
    <source>
        <dbReference type="EMBL" id="QSB06246.1"/>
    </source>
</evidence>
<feature type="compositionally biased region" description="Pro residues" evidence="12">
    <location>
        <begin position="275"/>
        <end position="290"/>
    </location>
</feature>
<comment type="caution">
    <text evidence="10">Lacks conserved residue(s) required for the propagation of feature annotation.</text>
</comment>
<dbReference type="InterPro" id="IPR009000">
    <property type="entry name" value="Transl_B-barrel_sf"/>
</dbReference>
<dbReference type="AlphaFoldDB" id="A0A895XUP3"/>
<evidence type="ECO:0000256" key="12">
    <source>
        <dbReference type="SAM" id="MobiDB-lite"/>
    </source>
</evidence>
<feature type="compositionally biased region" description="Polar residues" evidence="12">
    <location>
        <begin position="110"/>
        <end position="120"/>
    </location>
</feature>
<dbReference type="Gene3D" id="2.40.30.10">
    <property type="entry name" value="Translation factors"/>
    <property type="match status" value="2"/>
</dbReference>
<comment type="similarity">
    <text evidence="2 10 11">Belongs to the TRAFAC class translation factor GTPase superfamily. Classic translation factor GTPase family. IF-2 subfamily.</text>
</comment>
<feature type="compositionally biased region" description="Gly residues" evidence="12">
    <location>
        <begin position="363"/>
        <end position="385"/>
    </location>
</feature>
<evidence type="ECO:0000256" key="8">
    <source>
        <dbReference type="ARBA" id="ARBA00023134"/>
    </source>
</evidence>
<feature type="compositionally biased region" description="Basic residues" evidence="12">
    <location>
        <begin position="159"/>
        <end position="168"/>
    </location>
</feature>
<feature type="compositionally biased region" description="Gly residues" evidence="12">
    <location>
        <begin position="340"/>
        <end position="353"/>
    </location>
</feature>
<evidence type="ECO:0000256" key="1">
    <source>
        <dbReference type="ARBA" id="ARBA00004496"/>
    </source>
</evidence>
<keyword evidence="15" id="KW-1185">Reference proteome</keyword>
<feature type="region of interest" description="Disordered" evidence="12">
    <location>
        <begin position="54"/>
        <end position="424"/>
    </location>
</feature>
<dbReference type="PANTHER" id="PTHR43381">
    <property type="entry name" value="TRANSLATION INITIATION FACTOR IF-2-RELATED"/>
    <property type="match status" value="1"/>
</dbReference>
<dbReference type="PRINTS" id="PR00315">
    <property type="entry name" value="ELONGATNFCT"/>
</dbReference>
<dbReference type="FunFam" id="3.40.50.300:FF:000019">
    <property type="entry name" value="Translation initiation factor IF-2"/>
    <property type="match status" value="1"/>
</dbReference>
<dbReference type="GO" id="GO:0003743">
    <property type="term" value="F:translation initiation factor activity"/>
    <property type="evidence" value="ECO:0007669"/>
    <property type="project" value="UniProtKB-UniRule"/>
</dbReference>
<feature type="compositionally biased region" description="Basic residues" evidence="12">
    <location>
        <begin position="79"/>
        <end position="89"/>
    </location>
</feature>
<dbReference type="Gene3D" id="3.40.50.10050">
    <property type="entry name" value="Translation initiation factor IF- 2, domain 3"/>
    <property type="match status" value="1"/>
</dbReference>
<evidence type="ECO:0000256" key="4">
    <source>
        <dbReference type="ARBA" id="ARBA00022490"/>
    </source>
</evidence>
<feature type="binding site" evidence="10">
    <location>
        <begin position="619"/>
        <end position="622"/>
    </location>
    <ligand>
        <name>GTP</name>
        <dbReference type="ChEBI" id="CHEBI:37565"/>
    </ligand>
</feature>
<feature type="binding site" evidence="10">
    <location>
        <begin position="515"/>
        <end position="522"/>
    </location>
    <ligand>
        <name>GTP</name>
        <dbReference type="ChEBI" id="CHEBI:37565"/>
    </ligand>
</feature>
<accession>A0A895XUP3</accession>
<feature type="compositionally biased region" description="Pro residues" evidence="12">
    <location>
        <begin position="225"/>
        <end position="236"/>
    </location>
</feature>
<dbReference type="PROSITE" id="PS51722">
    <property type="entry name" value="G_TR_2"/>
    <property type="match status" value="1"/>
</dbReference>
<dbReference type="InterPro" id="IPR004161">
    <property type="entry name" value="EFTu-like_2"/>
</dbReference>
<keyword evidence="7 10" id="KW-0648">Protein biosynthesis</keyword>
<feature type="compositionally biased region" description="Gly residues" evidence="12">
    <location>
        <begin position="297"/>
        <end position="332"/>
    </location>
</feature>
<dbReference type="GO" id="GO:0005525">
    <property type="term" value="F:GTP binding"/>
    <property type="evidence" value="ECO:0007669"/>
    <property type="project" value="UniProtKB-KW"/>
</dbReference>
<dbReference type="FunFam" id="3.40.50.10050:FF:000001">
    <property type="entry name" value="Translation initiation factor IF-2"/>
    <property type="match status" value="1"/>
</dbReference>
<dbReference type="Gene3D" id="1.10.10.2480">
    <property type="match status" value="1"/>
</dbReference>
<dbReference type="EMBL" id="CP070496">
    <property type="protein sequence ID" value="QSB06246.1"/>
    <property type="molecule type" value="Genomic_DNA"/>
</dbReference>
<dbReference type="InterPro" id="IPR053905">
    <property type="entry name" value="EF-G-like_DII"/>
</dbReference>
<dbReference type="InterPro" id="IPR023115">
    <property type="entry name" value="TIF_IF2_dom3"/>
</dbReference>
<organism evidence="14 15">
    <name type="scientific">Natronoglycomyces albus</name>
    <dbReference type="NCBI Taxonomy" id="2811108"/>
    <lineage>
        <taxon>Bacteria</taxon>
        <taxon>Bacillati</taxon>
        <taxon>Actinomycetota</taxon>
        <taxon>Actinomycetes</taxon>
        <taxon>Glycomycetales</taxon>
        <taxon>Glycomycetaceae</taxon>
        <taxon>Natronoglycomyces</taxon>
    </lineage>
</organism>
<dbReference type="InterPro" id="IPR044145">
    <property type="entry name" value="IF2_II"/>
</dbReference>
<keyword evidence="8 10" id="KW-0342">GTP-binding</keyword>
<dbReference type="CDD" id="cd03692">
    <property type="entry name" value="mtIF2_IVc"/>
    <property type="match status" value="1"/>
</dbReference>
<feature type="binding site" evidence="10">
    <location>
        <begin position="565"/>
        <end position="569"/>
    </location>
    <ligand>
        <name>GTP</name>
        <dbReference type="ChEBI" id="CHEBI:37565"/>
    </ligand>
</feature>
<dbReference type="InterPro" id="IPR006847">
    <property type="entry name" value="IF2_N"/>
</dbReference>
<dbReference type="Pfam" id="PF03144">
    <property type="entry name" value="GTP_EFTU_D2"/>
    <property type="match status" value="1"/>
</dbReference>
<dbReference type="InterPro" id="IPR005225">
    <property type="entry name" value="Small_GTP-bd"/>
</dbReference>
<comment type="function">
    <text evidence="9 10 11">One of the essential components for the initiation of protein synthesis. Protects formylmethionyl-tRNA from spontaneous hydrolysis and promotes its binding to the 30S ribosomal subunits. Also involved in the hydrolysis of GTP during the formation of the 70S ribosomal complex.</text>
</comment>
<evidence type="ECO:0000256" key="6">
    <source>
        <dbReference type="ARBA" id="ARBA00022741"/>
    </source>
</evidence>
<evidence type="ECO:0000256" key="2">
    <source>
        <dbReference type="ARBA" id="ARBA00007733"/>
    </source>
</evidence>
<dbReference type="InterPro" id="IPR027417">
    <property type="entry name" value="P-loop_NTPase"/>
</dbReference>
<keyword evidence="4 10" id="KW-0963">Cytoplasm</keyword>
<evidence type="ECO:0000256" key="3">
    <source>
        <dbReference type="ARBA" id="ARBA00020675"/>
    </source>
</evidence>
<evidence type="ECO:0000259" key="13">
    <source>
        <dbReference type="PROSITE" id="PS51722"/>
    </source>
</evidence>
<dbReference type="Gene3D" id="3.40.50.300">
    <property type="entry name" value="P-loop containing nucleotide triphosphate hydrolases"/>
    <property type="match status" value="1"/>
</dbReference>
<dbReference type="NCBIfam" id="TIGR00231">
    <property type="entry name" value="small_GTP"/>
    <property type="match status" value="1"/>
</dbReference>
<dbReference type="RefSeq" id="WP_246498063.1">
    <property type="nucleotide sequence ID" value="NZ_CP070496.1"/>
</dbReference>
<dbReference type="InterPro" id="IPR015760">
    <property type="entry name" value="TIF_IF2"/>
</dbReference>
<sequence>MAAKPRVHELAKELGTTSKVVLSTLKDMGEFVKSASSTVEAPVARRLREEFVSLSGGASADDKSSHDASEAAKPAPAKKSAKKAAKKSAAKPSPGKSASETDAVADAVSGSESAQSTTSGDDVAQEAPAASEAKKSAPSPANFAKGKTSDKAAPVPAKPAKKTAKKAAAKAAPKPGPKPAPVKVPSARDIEVAAEQKRAEELKKQQQQAASRKPEEGSAKAAPVRPGPRPASPKPGPRGGNNPYGITPGGREENRRGGSGTKPRPASSGGERPGGPRPSPASMPPRPSPSMMPTRPAGGGGAGRGRDSGGGAARGRGGRGRGGPGGGSGGSNYRGNYRTGAGGPGGAAGGGTGAPASSPAPYRGGGRPGGKARGGGTAGAFGRSGGPRAKSRKSRRQRRQEFDNLSAPKMSSGAPQGSGQEVKLPRGASLSDFADKIDTMPGALVQEMFTLGEMVTATQSCPDELLELLGEHLNYTVKVVSPEEEDKKLLAQFGIDLEENEGEQESRPPVVTVMGHVDHGKTKLLDAIRHTNIVDGEAGGITQHIGAYQVHVEHAGTDRAVTFIDTPGHEAFTAMRARGANVTDIVVLVVAANDGVMPQTIEALNHAKAAGAPVVVAVNKTDLPEANPDKVRQQLTEYGLVAEEYGGETMFVNVAAKPRIGIDNLLEAIILTNDAALDLKAPVKGNAQGVAIEAHLDRGRGPVASVLVQKGTLRVGDSIVAGGAHGRVRAMLDESGNRIKEATPSRPVQVQGLTAVPSAGDVFLAADDDRTVRQIAEQRQARRRAAQQAARAGRTTLENFMDKIAEGKRANLSLIIKGDGAGSVEALEEALTGLEIPDEVQLRVIHRGVGAITENDVNLASASSDDTATIIGFNVRAEGRVRDLAERENVDIRYYTVIYRAIEEIEAAIKGMLKPEYEEAELGSAEIREVFRSSKLGNISGCMVTSGVLKRNAKARLLRDGNVVAETEISSLRRFKDDAVEVREGFECGLTLKNYNNVEVGDIVEVYEMREKPRD</sequence>
<proteinExistence type="inferred from homology"/>
<dbReference type="KEGG" id="nav:JQS30_04885"/>
<dbReference type="CDD" id="cd03702">
    <property type="entry name" value="IF2_mtIF2_II"/>
    <property type="match status" value="1"/>
</dbReference>
<keyword evidence="6 10" id="KW-0547">Nucleotide-binding</keyword>
<dbReference type="SUPFAM" id="SSF52540">
    <property type="entry name" value="P-loop containing nucleoside triphosphate hydrolases"/>
    <property type="match status" value="1"/>
</dbReference>
<dbReference type="SUPFAM" id="SSF50447">
    <property type="entry name" value="Translation proteins"/>
    <property type="match status" value="2"/>
</dbReference>
<reference evidence="14" key="1">
    <citation type="submission" date="2021-02" db="EMBL/GenBank/DDBJ databases">
        <title>Natronoglycomyces albus gen. nov., sp. nov, a haloalkaliphilic actinobacterium from a soda solonchak soil.</title>
        <authorList>
            <person name="Sorokin D.Y."/>
            <person name="Khijniak T.V."/>
            <person name="Zakharycheva A.P."/>
            <person name="Boueva O.V."/>
            <person name="Ariskina E.V."/>
            <person name="Hahnke R.L."/>
            <person name="Bunk B."/>
            <person name="Sproer C."/>
            <person name="Schumann P."/>
            <person name="Evtushenko L.I."/>
            <person name="Kublanov I.V."/>
        </authorList>
    </citation>
    <scope>NUCLEOTIDE SEQUENCE</scope>
    <source>
        <strain evidence="14">DSM 106290</strain>
    </source>
</reference>
<dbReference type="Pfam" id="PF22042">
    <property type="entry name" value="EF-G_D2"/>
    <property type="match status" value="1"/>
</dbReference>
<comment type="subcellular location">
    <subcellularLocation>
        <location evidence="1 10">Cytoplasm</location>
    </subcellularLocation>
</comment>
<evidence type="ECO:0000256" key="11">
    <source>
        <dbReference type="RuleBase" id="RU000644"/>
    </source>
</evidence>
<feature type="compositionally biased region" description="Basic and acidic residues" evidence="12">
    <location>
        <begin position="186"/>
        <end position="204"/>
    </location>
</feature>
<dbReference type="InterPro" id="IPR036925">
    <property type="entry name" value="TIF_IF2_dom3_sf"/>
</dbReference>
<dbReference type="CDD" id="cd01887">
    <property type="entry name" value="IF2_eIF5B"/>
    <property type="match status" value="1"/>
</dbReference>
<dbReference type="GO" id="GO:0003924">
    <property type="term" value="F:GTPase activity"/>
    <property type="evidence" value="ECO:0007669"/>
    <property type="project" value="UniProtKB-UniRule"/>
</dbReference>
<dbReference type="Proteomes" id="UP000662939">
    <property type="component" value="Chromosome"/>
</dbReference>
<dbReference type="FunFam" id="2.40.30.10:FF:000008">
    <property type="entry name" value="Translation initiation factor IF-2"/>
    <property type="match status" value="1"/>
</dbReference>
<dbReference type="Pfam" id="PF00009">
    <property type="entry name" value="GTP_EFTU"/>
    <property type="match status" value="1"/>
</dbReference>
<evidence type="ECO:0000256" key="10">
    <source>
        <dbReference type="HAMAP-Rule" id="MF_00100"/>
    </source>
</evidence>
<dbReference type="InterPro" id="IPR000795">
    <property type="entry name" value="T_Tr_GTP-bd_dom"/>
</dbReference>
<protein>
    <recommendedName>
        <fullName evidence="3 10">Translation initiation factor IF-2</fullName>
    </recommendedName>
</protein>
<feature type="domain" description="Tr-type G" evidence="13">
    <location>
        <begin position="506"/>
        <end position="677"/>
    </location>
</feature>
<dbReference type="Pfam" id="PF11987">
    <property type="entry name" value="IF-2"/>
    <property type="match status" value="1"/>
</dbReference>
<keyword evidence="5 10" id="KW-0396">Initiation factor</keyword>